<name>A0ABT3AAB4_9ALTE</name>
<accession>A0ABT3AAB4</accession>
<gene>
    <name evidence="1" type="ORF">OE749_12555</name>
</gene>
<organism evidence="1 2">
    <name type="scientific">Fluctibacter corallii</name>
    <dbReference type="NCBI Taxonomy" id="2984329"/>
    <lineage>
        <taxon>Bacteria</taxon>
        <taxon>Pseudomonadati</taxon>
        <taxon>Pseudomonadota</taxon>
        <taxon>Gammaproteobacteria</taxon>
        <taxon>Alteromonadales</taxon>
        <taxon>Alteromonadaceae</taxon>
        <taxon>Fluctibacter</taxon>
    </lineage>
</organism>
<dbReference type="InterPro" id="IPR036278">
    <property type="entry name" value="Sialidase_sf"/>
</dbReference>
<reference evidence="1 2" key="1">
    <citation type="submission" date="2022-10" db="EMBL/GenBank/DDBJ databases">
        <title>Aestuariibacter sp. AA17 isolated from Montipora capitata coral fragment.</title>
        <authorList>
            <person name="Emsley S.A."/>
            <person name="Pfannmuller K.M."/>
            <person name="Loughran R.M."/>
            <person name="Shlafstein M."/>
            <person name="Papke E."/>
            <person name="Saw J.H."/>
            <person name="Ushijima B."/>
            <person name="Videau P."/>
        </authorList>
    </citation>
    <scope>NUCLEOTIDE SEQUENCE [LARGE SCALE GENOMIC DNA]</scope>
    <source>
        <strain evidence="1 2">AA17</strain>
    </source>
</reference>
<keyword evidence="2" id="KW-1185">Reference proteome</keyword>
<evidence type="ECO:0000313" key="1">
    <source>
        <dbReference type="EMBL" id="MCV2885527.1"/>
    </source>
</evidence>
<sequence length="453" mass="51111">MDTLVNKIGKVIGKIAFSATLLLPTLSLAATYQGLWYELPQYFGEDKVPKYSGAMGTATTKHRPLAIYSDKHNKTFFTYGGLDPAKPSQMAIYVGCYNHSNKRLCSNPTLVTVKPNVLDQHDNASILIDKDGYIWVYVSGRNTSRPGLVYKSRYQGSISVFDQVTSTPYPALFAYPQPWLTETNGKVLLHTQYTNGRELYITQNNTTTKMVKGGHYAISYTDGDRIVMAYNSHVNNHPDYRTNVYFMESFDGGRTWKNRFGDALPLPLEQFDSRAALRDGYRNTGYFTYLKDIKINQNGEAVVLFTVSKTADPTNFTHRRSLIKVIVHRDGRLSITTVGSADVVHGRFEENHNYSSAMIDSLTGHVFATGYEAGYSMRDRAGGNIYRFWGNVMSGIQVTYDHMQHHNFLRDVYKKTPNSASDFSMFWASGHPTDNTIPSQLHYYGGSTVHTMH</sequence>
<dbReference type="RefSeq" id="WP_263712814.1">
    <property type="nucleotide sequence ID" value="NZ_JAOWKX010000006.1"/>
</dbReference>
<comment type="caution">
    <text evidence="1">The sequence shown here is derived from an EMBL/GenBank/DDBJ whole genome shotgun (WGS) entry which is preliminary data.</text>
</comment>
<dbReference type="Pfam" id="PF15892">
    <property type="entry name" value="BNR_4"/>
    <property type="match status" value="1"/>
</dbReference>
<dbReference type="CDD" id="cd15482">
    <property type="entry name" value="Sialidase_non-viral"/>
    <property type="match status" value="1"/>
</dbReference>
<proteinExistence type="predicted"/>
<dbReference type="EMBL" id="JAOWKX010000006">
    <property type="protein sequence ID" value="MCV2885527.1"/>
    <property type="molecule type" value="Genomic_DNA"/>
</dbReference>
<evidence type="ECO:0000313" key="2">
    <source>
        <dbReference type="Proteomes" id="UP001652504"/>
    </source>
</evidence>
<dbReference type="Proteomes" id="UP001652504">
    <property type="component" value="Unassembled WGS sequence"/>
</dbReference>
<protein>
    <submittedName>
        <fullName evidence="1">BNR repeat-containing protein</fullName>
    </submittedName>
</protein>
<dbReference type="SUPFAM" id="SSF50939">
    <property type="entry name" value="Sialidases"/>
    <property type="match status" value="1"/>
</dbReference>